<gene>
    <name evidence="1" type="ORF">H6F44_22330</name>
</gene>
<dbReference type="AlphaFoldDB" id="A0A926Z851"/>
<dbReference type="EMBL" id="JACJPY010000159">
    <property type="protein sequence ID" value="MBD2152826.1"/>
    <property type="molecule type" value="Genomic_DNA"/>
</dbReference>
<reference evidence="1" key="1">
    <citation type="journal article" date="2015" name="ISME J.">
        <title>Draft Genome Sequence of Streptomyces incarnatus NRRL8089, which Produces the Nucleoside Antibiotic Sinefungin.</title>
        <authorList>
            <person name="Oshima K."/>
            <person name="Hattori M."/>
            <person name="Shimizu H."/>
            <person name="Fukuda K."/>
            <person name="Nemoto M."/>
            <person name="Inagaki K."/>
            <person name="Tamura T."/>
        </authorList>
    </citation>
    <scope>NUCLEOTIDE SEQUENCE</scope>
    <source>
        <strain evidence="1">FACHB-1277</strain>
    </source>
</reference>
<name>A0A926Z851_9CYAN</name>
<reference evidence="1" key="2">
    <citation type="submission" date="2020-08" db="EMBL/GenBank/DDBJ databases">
        <authorList>
            <person name="Chen M."/>
            <person name="Teng W."/>
            <person name="Zhao L."/>
            <person name="Hu C."/>
            <person name="Zhou Y."/>
            <person name="Han B."/>
            <person name="Song L."/>
            <person name="Shu W."/>
        </authorList>
    </citation>
    <scope>NUCLEOTIDE SEQUENCE</scope>
    <source>
        <strain evidence="1">FACHB-1277</strain>
    </source>
</reference>
<protein>
    <submittedName>
        <fullName evidence="1">Uncharacterized protein</fullName>
    </submittedName>
</protein>
<proteinExistence type="predicted"/>
<dbReference type="Proteomes" id="UP000631421">
    <property type="component" value="Unassembled WGS sequence"/>
</dbReference>
<sequence>MTQITIDLPDNLVESAQRLGTATARNLSDILADTLEIVLPVFDNLSGTSDQKEISHLLDTEVIELANLKMDAFQNQRLGDLQAKGKSTGLTEAEGYELFVLMSIYQIGQLKKSMALAEIVKRGLREPLLP</sequence>
<keyword evidence="2" id="KW-1185">Reference proteome</keyword>
<accession>A0A926Z851</accession>
<evidence type="ECO:0000313" key="2">
    <source>
        <dbReference type="Proteomes" id="UP000631421"/>
    </source>
</evidence>
<evidence type="ECO:0000313" key="1">
    <source>
        <dbReference type="EMBL" id="MBD2152826.1"/>
    </source>
</evidence>
<organism evidence="1 2">
    <name type="scientific">Pseudanabaena cinerea FACHB-1277</name>
    <dbReference type="NCBI Taxonomy" id="2949581"/>
    <lineage>
        <taxon>Bacteria</taxon>
        <taxon>Bacillati</taxon>
        <taxon>Cyanobacteriota</taxon>
        <taxon>Cyanophyceae</taxon>
        <taxon>Pseudanabaenales</taxon>
        <taxon>Pseudanabaenaceae</taxon>
        <taxon>Pseudanabaena</taxon>
        <taxon>Pseudanabaena cinerea</taxon>
    </lineage>
</organism>
<comment type="caution">
    <text evidence="1">The sequence shown here is derived from an EMBL/GenBank/DDBJ whole genome shotgun (WGS) entry which is preliminary data.</text>
</comment>
<dbReference type="RefSeq" id="WP_190353283.1">
    <property type="nucleotide sequence ID" value="NZ_JACJPY010000159.1"/>
</dbReference>